<dbReference type="FunFam" id="3.40.1030.10:FF:000003">
    <property type="entry name" value="Pyrimidine-nucleoside phosphorylase"/>
    <property type="match status" value="1"/>
</dbReference>
<dbReference type="NCBIfam" id="NF004490">
    <property type="entry name" value="PRK05820.1"/>
    <property type="match status" value="1"/>
</dbReference>
<dbReference type="SUPFAM" id="SSF54680">
    <property type="entry name" value="Pyrimidine nucleoside phosphorylase C-terminal domain"/>
    <property type="match status" value="1"/>
</dbReference>
<dbReference type="STRING" id="572547.Amico_1012"/>
<gene>
    <name evidence="6" type="ordered locus">Amico_1012</name>
</gene>
<dbReference type="NCBIfam" id="TIGR02644">
    <property type="entry name" value="Y_phosphoryl"/>
    <property type="match status" value="1"/>
</dbReference>
<keyword evidence="4 6" id="KW-0808">Transferase</keyword>
<dbReference type="InterPro" id="IPR000053">
    <property type="entry name" value="Thymidine/pyrmidine_PPase"/>
</dbReference>
<evidence type="ECO:0000313" key="7">
    <source>
        <dbReference type="Proteomes" id="UP000002366"/>
    </source>
</evidence>
<comment type="subunit">
    <text evidence="2">Homodimer.</text>
</comment>
<dbReference type="Gene3D" id="1.20.970.10">
    <property type="entry name" value="Transferase, Pyrimidine Nucleoside Phosphorylase, Chain C"/>
    <property type="match status" value="1"/>
</dbReference>
<dbReference type="InterPro" id="IPR036566">
    <property type="entry name" value="PYNP-like_C_sf"/>
</dbReference>
<name>D5EF04_AMICL</name>
<dbReference type="AlphaFoldDB" id="D5EF04"/>
<evidence type="ECO:0000256" key="4">
    <source>
        <dbReference type="ARBA" id="ARBA00022679"/>
    </source>
</evidence>
<dbReference type="InterPro" id="IPR018090">
    <property type="entry name" value="Pyrmidine_PPas_bac/euk"/>
</dbReference>
<dbReference type="PANTHER" id="PTHR10515">
    <property type="entry name" value="THYMIDINE PHOSPHORYLASE"/>
    <property type="match status" value="1"/>
</dbReference>
<dbReference type="EC" id="2.4.2.4" evidence="6"/>
<dbReference type="InterPro" id="IPR036320">
    <property type="entry name" value="Glycosyl_Trfase_fam3_N_dom_sf"/>
</dbReference>
<dbReference type="PIRSF" id="PIRSF000478">
    <property type="entry name" value="TP_PyNP"/>
    <property type="match status" value="1"/>
</dbReference>
<evidence type="ECO:0000256" key="3">
    <source>
        <dbReference type="ARBA" id="ARBA00022676"/>
    </source>
</evidence>
<evidence type="ECO:0000259" key="5">
    <source>
        <dbReference type="SMART" id="SM00941"/>
    </source>
</evidence>
<protein>
    <submittedName>
        <fullName evidence="6">Pyrimidine-nucleoside phosphorylase</fullName>
        <ecNumber evidence="6">2.4.2.4</ecNumber>
    </submittedName>
</protein>
<organism evidence="6 7">
    <name type="scientific">Aminobacterium colombiense (strain DSM 12261 / ALA-1)</name>
    <dbReference type="NCBI Taxonomy" id="572547"/>
    <lineage>
        <taxon>Bacteria</taxon>
        <taxon>Thermotogati</taxon>
        <taxon>Synergistota</taxon>
        <taxon>Synergistia</taxon>
        <taxon>Synergistales</taxon>
        <taxon>Aminobacteriaceae</taxon>
        <taxon>Aminobacterium</taxon>
    </lineage>
</organism>
<dbReference type="GO" id="GO:0006213">
    <property type="term" value="P:pyrimidine nucleoside metabolic process"/>
    <property type="evidence" value="ECO:0007669"/>
    <property type="project" value="InterPro"/>
</dbReference>
<dbReference type="RefSeq" id="WP_013048399.1">
    <property type="nucleotide sequence ID" value="NC_014011.1"/>
</dbReference>
<keyword evidence="3 6" id="KW-0328">Glycosyltransferase</keyword>
<dbReference type="SMART" id="SM00941">
    <property type="entry name" value="PYNP_C"/>
    <property type="match status" value="1"/>
</dbReference>
<keyword evidence="7" id="KW-1185">Reference proteome</keyword>
<dbReference type="InterPro" id="IPR013102">
    <property type="entry name" value="PYNP_C"/>
</dbReference>
<sequence length="436" mass="46555">MFDILSFLEEKRDGMVHKAADIETFVNQFHQGTIPDYQVSAWLTSVYHKGLSTEELKTLTLALAHSGHVVSFPQGFKAADKHSTGGVGDKTTLVVVPLVAASGVSVAKLSGRGLGFTGGTVDKLEAIPGMNVHLSTEAFMNQVHRIGCAISGHSLELAPAEGKFYALRDVTATVPSLPLICSSIVSKKIAGGASSFVFDVKCGRGAFMQTFSGARDLAEALVSLSASLGRPSMAVISAMDQPLGKWVGNSMEVYEAIRVLQGAGPSDTETLSLNLAGTMIYLGGKATSLAEGIEMSQNTLKSGKALEKFKELIIAQQGDGAVCDSPEKVLKPAEKKYTVFASESGFVSDLNARSIGEGVKRIGGGRTRQEEHIDLKVAVHLIAKIGDYVEKGDPLLDIYYSKEEKLQQAIFYFEHAVTLQSIKPLDQNLIMEIVAS</sequence>
<dbReference type="SUPFAM" id="SSF47648">
    <property type="entry name" value="Nucleoside phosphorylase/phosphoribosyltransferase N-terminal domain"/>
    <property type="match status" value="1"/>
</dbReference>
<accession>D5EF04</accession>
<evidence type="ECO:0000313" key="6">
    <source>
        <dbReference type="EMBL" id="ADE57136.1"/>
    </source>
</evidence>
<reference evidence="6 7" key="1">
    <citation type="journal article" date="2010" name="Stand. Genomic Sci.">
        <title>Complete genome sequence of Aminobacterium colombiense type strain (ALA-1).</title>
        <authorList>
            <person name="Chertkov O."/>
            <person name="Sikorski J."/>
            <person name="Brambilla E."/>
            <person name="Lapidus A."/>
            <person name="Copeland A."/>
            <person name="Glavina Del Rio T."/>
            <person name="Nolan M."/>
            <person name="Lucas S."/>
            <person name="Tice H."/>
            <person name="Cheng J.F."/>
            <person name="Han C."/>
            <person name="Detter J.C."/>
            <person name="Bruce D."/>
            <person name="Tapia R."/>
            <person name="Goodwin L."/>
            <person name="Pitluck S."/>
            <person name="Liolios K."/>
            <person name="Ivanova N."/>
            <person name="Mavromatis K."/>
            <person name="Ovchinnikova G."/>
            <person name="Pati A."/>
            <person name="Chen A."/>
            <person name="Palaniappan K."/>
            <person name="Land M."/>
            <person name="Hauser L."/>
            <person name="Chang Y.J."/>
            <person name="Jeffries C.D."/>
            <person name="Spring S."/>
            <person name="Rohde M."/>
            <person name="Goker M."/>
            <person name="Bristow J."/>
            <person name="Eisen J.A."/>
            <person name="Markowitz V."/>
            <person name="Hugenholtz P."/>
            <person name="Kyrpides N.C."/>
            <person name="Klenk H.P."/>
        </authorList>
    </citation>
    <scope>NUCLEOTIDE SEQUENCE [LARGE SCALE GENOMIC DNA]</scope>
    <source>
        <strain evidence="7">DSM 12261 / ALA-1</strain>
    </source>
</reference>
<dbReference type="PROSITE" id="PS00647">
    <property type="entry name" value="THYMID_PHOSPHORYLASE"/>
    <property type="match status" value="1"/>
</dbReference>
<dbReference type="HOGENOM" id="CLU_025040_0_1_0"/>
<dbReference type="EMBL" id="CP001997">
    <property type="protein sequence ID" value="ADE57136.1"/>
    <property type="molecule type" value="Genomic_DNA"/>
</dbReference>
<dbReference type="Pfam" id="PF00591">
    <property type="entry name" value="Glycos_transf_3"/>
    <property type="match status" value="1"/>
</dbReference>
<feature type="domain" description="Pyrimidine nucleoside phosphorylase C-terminal" evidence="5">
    <location>
        <begin position="346"/>
        <end position="420"/>
    </location>
</feature>
<dbReference type="InterPro" id="IPR000312">
    <property type="entry name" value="Glycosyl_Trfase_fam3"/>
</dbReference>
<dbReference type="GO" id="GO:0009032">
    <property type="term" value="F:thymidine phosphorylase activity"/>
    <property type="evidence" value="ECO:0007669"/>
    <property type="project" value="UniProtKB-EC"/>
</dbReference>
<comment type="similarity">
    <text evidence="1">Belongs to the thymidine/pyrimidine-nucleoside phosphorylase family.</text>
</comment>
<dbReference type="InterPro" id="IPR017872">
    <property type="entry name" value="Pyrmidine_PPase_CS"/>
</dbReference>
<dbReference type="Pfam" id="PF07831">
    <property type="entry name" value="PYNP_C"/>
    <property type="match status" value="1"/>
</dbReference>
<dbReference type="InterPro" id="IPR017459">
    <property type="entry name" value="Glycosyl_Trfase_fam3_N_dom"/>
</dbReference>
<dbReference type="Gene3D" id="3.90.1170.30">
    <property type="entry name" value="Pyrimidine nucleoside phosphorylase-like, C-terminal domain"/>
    <property type="match status" value="1"/>
</dbReference>
<evidence type="ECO:0000256" key="2">
    <source>
        <dbReference type="ARBA" id="ARBA00011738"/>
    </source>
</evidence>
<dbReference type="GO" id="GO:0005829">
    <property type="term" value="C:cytosol"/>
    <property type="evidence" value="ECO:0007669"/>
    <property type="project" value="TreeGrafter"/>
</dbReference>
<dbReference type="PANTHER" id="PTHR10515:SF0">
    <property type="entry name" value="THYMIDINE PHOSPHORYLASE"/>
    <property type="match status" value="1"/>
</dbReference>
<evidence type="ECO:0000256" key="1">
    <source>
        <dbReference type="ARBA" id="ARBA00006915"/>
    </source>
</evidence>
<dbReference type="InterPro" id="IPR035902">
    <property type="entry name" value="Nuc_phospho_transferase"/>
</dbReference>
<dbReference type="OrthoDB" id="9763887at2"/>
<dbReference type="Gene3D" id="3.40.1030.10">
    <property type="entry name" value="Nucleoside phosphorylase/phosphoribosyltransferase catalytic domain"/>
    <property type="match status" value="1"/>
</dbReference>
<dbReference type="SUPFAM" id="SSF52418">
    <property type="entry name" value="Nucleoside phosphorylase/phosphoribosyltransferase catalytic domain"/>
    <property type="match status" value="1"/>
</dbReference>
<dbReference type="eggNOG" id="COG0213">
    <property type="taxonomic scope" value="Bacteria"/>
</dbReference>
<proteinExistence type="inferred from homology"/>
<dbReference type="Proteomes" id="UP000002366">
    <property type="component" value="Chromosome"/>
</dbReference>
<dbReference type="GO" id="GO:0004645">
    <property type="term" value="F:1,4-alpha-oligoglucan phosphorylase activity"/>
    <property type="evidence" value="ECO:0007669"/>
    <property type="project" value="InterPro"/>
</dbReference>
<dbReference type="GO" id="GO:0006206">
    <property type="term" value="P:pyrimidine nucleobase metabolic process"/>
    <property type="evidence" value="ECO:0007669"/>
    <property type="project" value="InterPro"/>
</dbReference>
<dbReference type="KEGG" id="aco:Amico_1012"/>
<dbReference type="Pfam" id="PF02885">
    <property type="entry name" value="Glycos_trans_3N"/>
    <property type="match status" value="1"/>
</dbReference>